<keyword evidence="5" id="KW-0411">Iron-sulfur</keyword>
<dbReference type="PANTHER" id="PTHR44379">
    <property type="entry name" value="OXIDOREDUCTASE WITH IRON-SULFUR SUBUNIT"/>
    <property type="match status" value="1"/>
</dbReference>
<comment type="caution">
    <text evidence="7">The sequence shown here is derived from an EMBL/GenBank/DDBJ whole genome shotgun (WGS) entry which is preliminary data.</text>
</comment>
<keyword evidence="3" id="KW-0560">Oxidoreductase</keyword>
<evidence type="ECO:0000256" key="1">
    <source>
        <dbReference type="ARBA" id="ARBA00022714"/>
    </source>
</evidence>
<sequence>MLRLQINGEEIAVAAEARESLADVLRERLAMTGTHLGCEHGACGACTVEIDGRATRACLLLGAMAEGRRIATIEGLRDDPVMLVLRRHFHEKHALQCGFCTPGMLMMARDLLKRRTDLDEAAVRDGMAGQICRCTGYAGIVRAILEAARELRELGSSPA</sequence>
<evidence type="ECO:0000313" key="8">
    <source>
        <dbReference type="Proteomes" id="UP000773614"/>
    </source>
</evidence>
<evidence type="ECO:0000256" key="3">
    <source>
        <dbReference type="ARBA" id="ARBA00023002"/>
    </source>
</evidence>
<dbReference type="InterPro" id="IPR002888">
    <property type="entry name" value="2Fe-2S-bd"/>
</dbReference>
<dbReference type="InterPro" id="IPR051452">
    <property type="entry name" value="Diverse_Oxidoreductases"/>
</dbReference>
<keyword evidence="1" id="KW-0001">2Fe-2S</keyword>
<dbReference type="EMBL" id="SPKJ01000175">
    <property type="protein sequence ID" value="MYZ50447.1"/>
    <property type="molecule type" value="Genomic_DNA"/>
</dbReference>
<organism evidence="7 8">
    <name type="scientific">Propylenella binzhouense</name>
    <dbReference type="NCBI Taxonomy" id="2555902"/>
    <lineage>
        <taxon>Bacteria</taxon>
        <taxon>Pseudomonadati</taxon>
        <taxon>Pseudomonadota</taxon>
        <taxon>Alphaproteobacteria</taxon>
        <taxon>Hyphomicrobiales</taxon>
        <taxon>Propylenellaceae</taxon>
        <taxon>Propylenella</taxon>
    </lineage>
</organism>
<dbReference type="InterPro" id="IPR012675">
    <property type="entry name" value="Beta-grasp_dom_sf"/>
</dbReference>
<dbReference type="SUPFAM" id="SSF54292">
    <property type="entry name" value="2Fe-2S ferredoxin-like"/>
    <property type="match status" value="1"/>
</dbReference>
<dbReference type="Gene3D" id="3.10.20.30">
    <property type="match status" value="1"/>
</dbReference>
<dbReference type="GO" id="GO:0016491">
    <property type="term" value="F:oxidoreductase activity"/>
    <property type="evidence" value="ECO:0007669"/>
    <property type="project" value="UniProtKB-KW"/>
</dbReference>
<dbReference type="PANTHER" id="PTHR44379:SF8">
    <property type="entry name" value="XANTHINE DEHYDROGENASE IRON-SULFUR-BINDING SUBUNIT XDHC-RELATED"/>
    <property type="match status" value="1"/>
</dbReference>
<evidence type="ECO:0000256" key="5">
    <source>
        <dbReference type="ARBA" id="ARBA00023014"/>
    </source>
</evidence>
<dbReference type="Gene3D" id="1.10.150.120">
    <property type="entry name" value="[2Fe-2S]-binding domain"/>
    <property type="match status" value="1"/>
</dbReference>
<name>A0A964T9N6_9HYPH</name>
<gene>
    <name evidence="7" type="ORF">E4O86_22360</name>
</gene>
<dbReference type="Pfam" id="PF01799">
    <property type="entry name" value="Fer2_2"/>
    <property type="match status" value="1"/>
</dbReference>
<dbReference type="OrthoDB" id="117063at2"/>
<dbReference type="InterPro" id="IPR036010">
    <property type="entry name" value="2Fe-2S_ferredoxin-like_sf"/>
</dbReference>
<evidence type="ECO:0000259" key="6">
    <source>
        <dbReference type="PROSITE" id="PS51085"/>
    </source>
</evidence>
<dbReference type="PROSITE" id="PS51085">
    <property type="entry name" value="2FE2S_FER_2"/>
    <property type="match status" value="1"/>
</dbReference>
<dbReference type="InterPro" id="IPR036884">
    <property type="entry name" value="2Fe-2S-bd_dom_sf"/>
</dbReference>
<dbReference type="AlphaFoldDB" id="A0A964T9N6"/>
<keyword evidence="8" id="KW-1185">Reference proteome</keyword>
<dbReference type="InterPro" id="IPR001041">
    <property type="entry name" value="2Fe-2S_ferredoxin-type"/>
</dbReference>
<reference evidence="7" key="1">
    <citation type="submission" date="2019-03" db="EMBL/GenBank/DDBJ databases">
        <title>Afifella sp. nov., isolated from activated sludge.</title>
        <authorList>
            <person name="Li Q."/>
            <person name="Liu Y."/>
        </authorList>
    </citation>
    <scope>NUCLEOTIDE SEQUENCE</scope>
    <source>
        <strain evidence="7">L72</strain>
    </source>
</reference>
<proteinExistence type="predicted"/>
<dbReference type="CDD" id="cd00207">
    <property type="entry name" value="fer2"/>
    <property type="match status" value="1"/>
</dbReference>
<keyword evidence="2" id="KW-0479">Metal-binding</keyword>
<dbReference type="GO" id="GO:0046872">
    <property type="term" value="F:metal ion binding"/>
    <property type="evidence" value="ECO:0007669"/>
    <property type="project" value="UniProtKB-KW"/>
</dbReference>
<dbReference type="FunFam" id="3.10.20.30:FF:000020">
    <property type="entry name" value="Xanthine dehydrogenase iron-sulfur subunit"/>
    <property type="match status" value="1"/>
</dbReference>
<protein>
    <submittedName>
        <fullName evidence="7">(2Fe-2S)-binding protein</fullName>
    </submittedName>
</protein>
<keyword evidence="4" id="KW-0408">Iron</keyword>
<accession>A0A964T9N6</accession>
<dbReference type="SUPFAM" id="SSF47741">
    <property type="entry name" value="CO dehydrogenase ISP C-domain like"/>
    <property type="match status" value="1"/>
</dbReference>
<dbReference type="Proteomes" id="UP000773614">
    <property type="component" value="Unassembled WGS sequence"/>
</dbReference>
<evidence type="ECO:0000313" key="7">
    <source>
        <dbReference type="EMBL" id="MYZ50447.1"/>
    </source>
</evidence>
<evidence type="ECO:0000256" key="4">
    <source>
        <dbReference type="ARBA" id="ARBA00023004"/>
    </source>
</evidence>
<evidence type="ECO:0000256" key="2">
    <source>
        <dbReference type="ARBA" id="ARBA00022723"/>
    </source>
</evidence>
<feature type="domain" description="2Fe-2S ferredoxin-type" evidence="6">
    <location>
        <begin position="1"/>
        <end position="76"/>
    </location>
</feature>
<dbReference type="Pfam" id="PF00111">
    <property type="entry name" value="Fer2"/>
    <property type="match status" value="1"/>
</dbReference>
<dbReference type="PROSITE" id="PS00197">
    <property type="entry name" value="2FE2S_FER_1"/>
    <property type="match status" value="1"/>
</dbReference>
<dbReference type="InterPro" id="IPR006058">
    <property type="entry name" value="2Fe2S_fd_BS"/>
</dbReference>
<dbReference type="GO" id="GO:0051537">
    <property type="term" value="F:2 iron, 2 sulfur cluster binding"/>
    <property type="evidence" value="ECO:0007669"/>
    <property type="project" value="UniProtKB-KW"/>
</dbReference>